<name>W9XLE8_9EURO</name>
<protein>
    <recommendedName>
        <fullName evidence="3">Protein HRI1</fullName>
    </recommendedName>
</protein>
<dbReference type="InterPro" id="IPR031818">
    <property type="entry name" value="Hri1"/>
</dbReference>
<sequence>MEFYGMTGEKLGTIGQVEEKGAKGADLPRWKKAFLEKPSISIRKGIAWGFSPPYEDTSTLVLTSPNAVFVDIRFPLQPDSSRPLTGNPAFWAFSGTSRTTFSPDTSEVSMPYSAHAVWAHEIDSKGSGISDEGDMFLLPNDDCIEVGMMQNPQTKQVELYKEYWSTPPAEPGSGDLRRSPCVVARTLELGVHRAARNGSGVVIRVGDYCQGIVQQCEHDGSPRGVLVERWQKLPVQRNPALSESQSRDAGDSHQPTEWLMDWRSNTPEGEASIPSLWTCMDDRKLGDQIVIHGVTWSVVEVG</sequence>
<dbReference type="RefSeq" id="XP_007735616.1">
    <property type="nucleotide sequence ID" value="XM_007737426.1"/>
</dbReference>
<gene>
    <name evidence="1" type="ORF">A1O3_07316</name>
</gene>
<evidence type="ECO:0008006" key="3">
    <source>
        <dbReference type="Google" id="ProtNLM"/>
    </source>
</evidence>
<dbReference type="Proteomes" id="UP000019478">
    <property type="component" value="Unassembled WGS sequence"/>
</dbReference>
<accession>W9XLE8</accession>
<dbReference type="HOGENOM" id="CLU_060351_1_0_1"/>
<proteinExistence type="predicted"/>
<dbReference type="Pfam" id="PF16815">
    <property type="entry name" value="HRI1"/>
    <property type="match status" value="1"/>
</dbReference>
<dbReference type="EMBL" id="AMGY01000006">
    <property type="protein sequence ID" value="EXJ81028.1"/>
    <property type="molecule type" value="Genomic_DNA"/>
</dbReference>
<evidence type="ECO:0000313" key="1">
    <source>
        <dbReference type="EMBL" id="EXJ81028.1"/>
    </source>
</evidence>
<dbReference type="eggNOG" id="ENOG502S8GG">
    <property type="taxonomic scope" value="Eukaryota"/>
</dbReference>
<organism evidence="1 2">
    <name type="scientific">Capronia epimyces CBS 606.96</name>
    <dbReference type="NCBI Taxonomy" id="1182542"/>
    <lineage>
        <taxon>Eukaryota</taxon>
        <taxon>Fungi</taxon>
        <taxon>Dikarya</taxon>
        <taxon>Ascomycota</taxon>
        <taxon>Pezizomycotina</taxon>
        <taxon>Eurotiomycetes</taxon>
        <taxon>Chaetothyriomycetidae</taxon>
        <taxon>Chaetothyriales</taxon>
        <taxon>Herpotrichiellaceae</taxon>
        <taxon>Capronia</taxon>
    </lineage>
</organism>
<dbReference type="GeneID" id="19171416"/>
<dbReference type="Gene3D" id="2.40.128.320">
    <property type="entry name" value="Protein HRI1, N-terminal domain"/>
    <property type="match status" value="1"/>
</dbReference>
<dbReference type="AlphaFoldDB" id="W9XLE8"/>
<comment type="caution">
    <text evidence="1">The sequence shown here is derived from an EMBL/GenBank/DDBJ whole genome shotgun (WGS) entry which is preliminary data.</text>
</comment>
<dbReference type="STRING" id="1182542.W9XLE8"/>
<evidence type="ECO:0000313" key="2">
    <source>
        <dbReference type="Proteomes" id="UP000019478"/>
    </source>
</evidence>
<dbReference type="InterPro" id="IPR043047">
    <property type="entry name" value="Hri1_N_sf"/>
</dbReference>
<dbReference type="OrthoDB" id="4045395at2759"/>
<keyword evidence="2" id="KW-1185">Reference proteome</keyword>
<reference evidence="1 2" key="1">
    <citation type="submission" date="2013-03" db="EMBL/GenBank/DDBJ databases">
        <title>The Genome Sequence of Capronia epimyces CBS 606.96.</title>
        <authorList>
            <consortium name="The Broad Institute Genomics Platform"/>
            <person name="Cuomo C."/>
            <person name="de Hoog S."/>
            <person name="Gorbushina A."/>
            <person name="Walker B."/>
            <person name="Young S.K."/>
            <person name="Zeng Q."/>
            <person name="Gargeya S."/>
            <person name="Fitzgerald M."/>
            <person name="Haas B."/>
            <person name="Abouelleil A."/>
            <person name="Allen A.W."/>
            <person name="Alvarado L."/>
            <person name="Arachchi H.M."/>
            <person name="Berlin A.M."/>
            <person name="Chapman S.B."/>
            <person name="Gainer-Dewar J."/>
            <person name="Goldberg J."/>
            <person name="Griggs A."/>
            <person name="Gujja S."/>
            <person name="Hansen M."/>
            <person name="Howarth C."/>
            <person name="Imamovic A."/>
            <person name="Ireland A."/>
            <person name="Larimer J."/>
            <person name="McCowan C."/>
            <person name="Murphy C."/>
            <person name="Pearson M."/>
            <person name="Poon T.W."/>
            <person name="Priest M."/>
            <person name="Roberts A."/>
            <person name="Saif S."/>
            <person name="Shea T."/>
            <person name="Sisk P."/>
            <person name="Sykes S."/>
            <person name="Wortman J."/>
            <person name="Nusbaum C."/>
            <person name="Birren B."/>
        </authorList>
    </citation>
    <scope>NUCLEOTIDE SEQUENCE [LARGE SCALE GENOMIC DNA]</scope>
    <source>
        <strain evidence="1 2">CBS 606.96</strain>
    </source>
</reference>